<dbReference type="AlphaFoldDB" id="A0A154BXF0"/>
<dbReference type="RefSeq" id="WP_066236860.1">
    <property type="nucleotide sequence ID" value="NZ_LSGP01000001.1"/>
</dbReference>
<dbReference type="InterPro" id="IPR014710">
    <property type="entry name" value="RmlC-like_jellyroll"/>
</dbReference>
<dbReference type="OrthoDB" id="1754493at2"/>
<feature type="domain" description="Cyclic nucleotide-binding" evidence="1">
    <location>
        <begin position="46"/>
        <end position="104"/>
    </location>
</feature>
<dbReference type="PROSITE" id="PS50042">
    <property type="entry name" value="CNMP_BINDING_3"/>
    <property type="match status" value="1"/>
</dbReference>
<gene>
    <name evidence="2" type="ORF">AXX12_00970</name>
</gene>
<dbReference type="CDD" id="cd00038">
    <property type="entry name" value="CAP_ED"/>
    <property type="match status" value="1"/>
</dbReference>
<dbReference type="Gene3D" id="2.60.120.10">
    <property type="entry name" value="Jelly Rolls"/>
    <property type="match status" value="1"/>
</dbReference>
<comment type="caution">
    <text evidence="2">The sequence shown here is derived from an EMBL/GenBank/DDBJ whole genome shotgun (WGS) entry which is preliminary data.</text>
</comment>
<sequence length="223" mass="25905">MNDMTSELMGKSIYDFLSPEQRSRIPVAKINKNTVFIPAMAQENIDLYYILEGKVEVLSQAYNGRSFLVDALGPGEFVGKFSQMRKQNFYCEIKTNTSCTLLKLTEIKNELLNNERFLLFFYCKTSSRIYEMYKISMARTLFTYEELLAYYLLDLANEAGFIGDKDTTICLKTNISERQYYYLMKKFRNGQMISHDKKGIYILDLAGLQAIAANVIKFMKNRI</sequence>
<evidence type="ECO:0000259" key="1">
    <source>
        <dbReference type="PROSITE" id="PS50042"/>
    </source>
</evidence>
<keyword evidence="3" id="KW-1185">Reference proteome</keyword>
<evidence type="ECO:0000313" key="2">
    <source>
        <dbReference type="EMBL" id="KYZ78148.1"/>
    </source>
</evidence>
<dbReference type="EMBL" id="LSGP01000001">
    <property type="protein sequence ID" value="KYZ78148.1"/>
    <property type="molecule type" value="Genomic_DNA"/>
</dbReference>
<dbReference type="STRING" id="1794912.AXX12_00970"/>
<dbReference type="InterPro" id="IPR018490">
    <property type="entry name" value="cNMP-bd_dom_sf"/>
</dbReference>
<dbReference type="InterPro" id="IPR000595">
    <property type="entry name" value="cNMP-bd_dom"/>
</dbReference>
<dbReference type="Pfam" id="PF00027">
    <property type="entry name" value="cNMP_binding"/>
    <property type="match status" value="1"/>
</dbReference>
<reference evidence="2 3" key="1">
    <citation type="submission" date="2016-02" db="EMBL/GenBank/DDBJ databases">
        <title>Anaerosporomusa subterraneum gen. nov., sp. nov., a spore-forming obligate anaerobe isolated from saprolite.</title>
        <authorList>
            <person name="Choi J.K."/>
            <person name="Shah M."/>
            <person name="Yee N."/>
        </authorList>
    </citation>
    <scope>NUCLEOTIDE SEQUENCE [LARGE SCALE GENOMIC DNA]</scope>
    <source>
        <strain evidence="2 3">RU4</strain>
    </source>
</reference>
<dbReference type="SUPFAM" id="SSF51206">
    <property type="entry name" value="cAMP-binding domain-like"/>
    <property type="match status" value="1"/>
</dbReference>
<organism evidence="2 3">
    <name type="scientific">Anaerosporomusa subterranea</name>
    <dbReference type="NCBI Taxonomy" id="1794912"/>
    <lineage>
        <taxon>Bacteria</taxon>
        <taxon>Bacillati</taxon>
        <taxon>Bacillota</taxon>
        <taxon>Negativicutes</taxon>
        <taxon>Acetonemataceae</taxon>
        <taxon>Anaerosporomusa</taxon>
    </lineage>
</organism>
<dbReference type="Proteomes" id="UP000076268">
    <property type="component" value="Unassembled WGS sequence"/>
</dbReference>
<accession>A0A154BXF0</accession>
<evidence type="ECO:0000313" key="3">
    <source>
        <dbReference type="Proteomes" id="UP000076268"/>
    </source>
</evidence>
<protein>
    <recommendedName>
        <fullName evidence="1">Cyclic nucleotide-binding domain-containing protein</fullName>
    </recommendedName>
</protein>
<proteinExistence type="predicted"/>
<name>A0A154BXF0_ANASB</name>